<evidence type="ECO:0000313" key="2">
    <source>
        <dbReference type="EMBL" id="MBW0523958.1"/>
    </source>
</evidence>
<evidence type="ECO:0000256" key="1">
    <source>
        <dbReference type="SAM" id="SignalP"/>
    </source>
</evidence>
<dbReference type="EMBL" id="AVOT02030686">
    <property type="protein sequence ID" value="MBW0523958.1"/>
    <property type="molecule type" value="Genomic_DNA"/>
</dbReference>
<name>A0A9Q3I0T9_9BASI</name>
<dbReference type="Proteomes" id="UP000765509">
    <property type="component" value="Unassembled WGS sequence"/>
</dbReference>
<evidence type="ECO:0000313" key="3">
    <source>
        <dbReference type="Proteomes" id="UP000765509"/>
    </source>
</evidence>
<protein>
    <submittedName>
        <fullName evidence="2">Uncharacterized protein</fullName>
    </submittedName>
</protein>
<feature type="chain" id="PRO_5040305082" evidence="1">
    <location>
        <begin position="29"/>
        <end position="101"/>
    </location>
</feature>
<dbReference type="AlphaFoldDB" id="A0A9Q3I0T9"/>
<reference evidence="2" key="1">
    <citation type="submission" date="2021-03" db="EMBL/GenBank/DDBJ databases">
        <title>Draft genome sequence of rust myrtle Austropuccinia psidii MF-1, a brazilian biotype.</title>
        <authorList>
            <person name="Quecine M.C."/>
            <person name="Pachon D.M.R."/>
            <person name="Bonatelli M.L."/>
            <person name="Correr F.H."/>
            <person name="Franceschini L.M."/>
            <person name="Leite T.F."/>
            <person name="Margarido G.R.A."/>
            <person name="Almeida C.A."/>
            <person name="Ferrarezi J.A."/>
            <person name="Labate C.A."/>
        </authorList>
    </citation>
    <scope>NUCLEOTIDE SEQUENCE</scope>
    <source>
        <strain evidence="2">MF-1</strain>
    </source>
</reference>
<feature type="signal peptide" evidence="1">
    <location>
        <begin position="1"/>
        <end position="28"/>
    </location>
</feature>
<sequence>MNFALFHQLGLGLLLLVLALLQPSTVDAFVCHDPHKPNAKCVIQNGETQVLVWSAEDGTKKDDKVCKTNLKGLINRWCCDIEVKNSNNVNGVTIIQHCMAP</sequence>
<keyword evidence="3" id="KW-1185">Reference proteome</keyword>
<proteinExistence type="predicted"/>
<gene>
    <name evidence="2" type="ORF">O181_063673</name>
</gene>
<keyword evidence="1" id="KW-0732">Signal</keyword>
<organism evidence="2 3">
    <name type="scientific">Austropuccinia psidii MF-1</name>
    <dbReference type="NCBI Taxonomy" id="1389203"/>
    <lineage>
        <taxon>Eukaryota</taxon>
        <taxon>Fungi</taxon>
        <taxon>Dikarya</taxon>
        <taxon>Basidiomycota</taxon>
        <taxon>Pucciniomycotina</taxon>
        <taxon>Pucciniomycetes</taxon>
        <taxon>Pucciniales</taxon>
        <taxon>Sphaerophragmiaceae</taxon>
        <taxon>Austropuccinia</taxon>
    </lineage>
</organism>
<comment type="caution">
    <text evidence="2">The sequence shown here is derived from an EMBL/GenBank/DDBJ whole genome shotgun (WGS) entry which is preliminary data.</text>
</comment>
<accession>A0A9Q3I0T9</accession>